<dbReference type="PROSITE" id="PS00622">
    <property type="entry name" value="HTH_LUXR_1"/>
    <property type="match status" value="1"/>
</dbReference>
<dbReference type="Gene3D" id="3.40.50.2300">
    <property type="match status" value="2"/>
</dbReference>
<dbReference type="SUPFAM" id="SSF52738">
    <property type="entry name" value="Methylesterase CheB, C-terminal domain"/>
    <property type="match status" value="1"/>
</dbReference>
<dbReference type="EMBL" id="AP025637">
    <property type="protein sequence ID" value="BDG70466.1"/>
    <property type="molecule type" value="Genomic_DNA"/>
</dbReference>
<dbReference type="SUPFAM" id="SSF55874">
    <property type="entry name" value="ATPase domain of HSP90 chaperone/DNA topoisomerase II/histidine kinase"/>
    <property type="match status" value="1"/>
</dbReference>
<dbReference type="Gene3D" id="1.10.10.10">
    <property type="entry name" value="Winged helix-like DNA-binding domain superfamily/Winged helix DNA-binding domain"/>
    <property type="match status" value="1"/>
</dbReference>
<dbReference type="InterPro" id="IPR000792">
    <property type="entry name" value="Tscrpt_reg_LuxR_C"/>
</dbReference>
<evidence type="ECO:0000256" key="4">
    <source>
        <dbReference type="ARBA" id="ARBA00023125"/>
    </source>
</evidence>
<dbReference type="InterPro" id="IPR035965">
    <property type="entry name" value="PAS-like_dom_sf"/>
</dbReference>
<dbReference type="Gene3D" id="1.10.287.130">
    <property type="match status" value="1"/>
</dbReference>
<dbReference type="SMART" id="SM00388">
    <property type="entry name" value="HisKA"/>
    <property type="match status" value="1"/>
</dbReference>
<evidence type="ECO:0000259" key="9">
    <source>
        <dbReference type="PROSITE" id="PS50109"/>
    </source>
</evidence>
<feature type="active site" evidence="5">
    <location>
        <position position="146"/>
    </location>
</feature>
<dbReference type="PROSITE" id="PS50043">
    <property type="entry name" value="HTH_LUXR_2"/>
    <property type="match status" value="1"/>
</dbReference>
<dbReference type="SMART" id="SM00138">
    <property type="entry name" value="MeTrc"/>
    <property type="match status" value="1"/>
</dbReference>
<dbReference type="CDD" id="cd16434">
    <property type="entry name" value="CheB-CheR_fusion"/>
    <property type="match status" value="1"/>
</dbReference>
<dbReference type="InterPro" id="IPR001789">
    <property type="entry name" value="Sig_transdc_resp-reg_receiver"/>
</dbReference>
<feature type="domain" description="CheR-type methyltransferase" evidence="12">
    <location>
        <begin position="217"/>
        <end position="456"/>
    </location>
</feature>
<feature type="coiled-coil region" evidence="7">
    <location>
        <begin position="641"/>
        <end position="728"/>
    </location>
</feature>
<keyword evidence="5" id="KW-0378">Hydrolase</keyword>
<evidence type="ECO:0000256" key="3">
    <source>
        <dbReference type="ARBA" id="ARBA00022500"/>
    </source>
</evidence>
<evidence type="ECO:0000259" key="12">
    <source>
        <dbReference type="PROSITE" id="PS50123"/>
    </source>
</evidence>
<feature type="domain" description="HTH luxR-type" evidence="8">
    <location>
        <begin position="1363"/>
        <end position="1428"/>
    </location>
</feature>
<dbReference type="Pfam" id="PF03705">
    <property type="entry name" value="CheR_N"/>
    <property type="match status" value="1"/>
</dbReference>
<dbReference type="Proteomes" id="UP000831327">
    <property type="component" value="Chromosome"/>
</dbReference>
<dbReference type="PANTHER" id="PTHR24422">
    <property type="entry name" value="CHEMOTAXIS PROTEIN METHYLTRANSFERASE"/>
    <property type="match status" value="1"/>
</dbReference>
<keyword evidence="6" id="KW-0597">Phosphoprotein</keyword>
<dbReference type="CDD" id="cd02440">
    <property type="entry name" value="AdoMet_MTases"/>
    <property type="match status" value="1"/>
</dbReference>
<evidence type="ECO:0000256" key="1">
    <source>
        <dbReference type="ARBA" id="ARBA00000085"/>
    </source>
</evidence>
<gene>
    <name evidence="13" type="ORF">Rmf_03950</name>
</gene>
<evidence type="ECO:0000313" key="14">
    <source>
        <dbReference type="Proteomes" id="UP000831327"/>
    </source>
</evidence>
<dbReference type="InterPro" id="IPR029063">
    <property type="entry name" value="SAM-dependent_MTases_sf"/>
</dbReference>
<dbReference type="SUPFAM" id="SSF47384">
    <property type="entry name" value="Homodimeric domain of signal transducing histidine kinase"/>
    <property type="match status" value="1"/>
</dbReference>
<dbReference type="Pfam" id="PF00196">
    <property type="entry name" value="GerE"/>
    <property type="match status" value="1"/>
</dbReference>
<dbReference type="SUPFAM" id="SSF55785">
    <property type="entry name" value="PYP-like sensor domain (PAS domain)"/>
    <property type="match status" value="1"/>
</dbReference>
<dbReference type="InterPro" id="IPR022642">
    <property type="entry name" value="CheR_C"/>
</dbReference>
<evidence type="ECO:0000256" key="6">
    <source>
        <dbReference type="PROSITE-ProRule" id="PRU00169"/>
    </source>
</evidence>
<dbReference type="Gene3D" id="3.40.50.180">
    <property type="entry name" value="Methylesterase CheB, C-terminal domain"/>
    <property type="match status" value="1"/>
</dbReference>
<evidence type="ECO:0000256" key="2">
    <source>
        <dbReference type="ARBA" id="ARBA00012438"/>
    </source>
</evidence>
<evidence type="ECO:0000256" key="7">
    <source>
        <dbReference type="SAM" id="Coils"/>
    </source>
</evidence>
<feature type="modified residue" description="4-aspartylphosphate" evidence="6">
    <location>
        <position position="1148"/>
    </location>
</feature>
<feature type="domain" description="Response regulatory" evidence="10">
    <location>
        <begin position="1233"/>
        <end position="1347"/>
    </location>
</feature>
<dbReference type="InterPro" id="IPR011006">
    <property type="entry name" value="CheY-like_superfamily"/>
</dbReference>
<organism evidence="13 14">
    <name type="scientific">Roseomonas fluvialis</name>
    <dbReference type="NCBI Taxonomy" id="1750527"/>
    <lineage>
        <taxon>Bacteria</taxon>
        <taxon>Pseudomonadati</taxon>
        <taxon>Pseudomonadota</taxon>
        <taxon>Alphaproteobacteria</taxon>
        <taxon>Acetobacterales</taxon>
        <taxon>Roseomonadaceae</taxon>
        <taxon>Roseomonas</taxon>
    </lineage>
</organism>
<feature type="domain" description="Histidine kinase" evidence="9">
    <location>
        <begin position="859"/>
        <end position="1072"/>
    </location>
</feature>
<name>A0ABN6NW38_9PROT</name>
<dbReference type="InterPro" id="IPR022641">
    <property type="entry name" value="CheR_N"/>
</dbReference>
<dbReference type="Pfam" id="PF01339">
    <property type="entry name" value="CheB_methylest"/>
    <property type="match status" value="1"/>
</dbReference>
<dbReference type="InterPro" id="IPR035909">
    <property type="entry name" value="CheB_C"/>
</dbReference>
<dbReference type="SUPFAM" id="SSF53335">
    <property type="entry name" value="S-adenosyl-L-methionine-dependent methyltransferases"/>
    <property type="match status" value="1"/>
</dbReference>
<dbReference type="PROSITE" id="PS50123">
    <property type="entry name" value="CHER"/>
    <property type="match status" value="1"/>
</dbReference>
<proteinExistence type="predicted"/>
<dbReference type="CDD" id="cd06170">
    <property type="entry name" value="LuxR_C_like"/>
    <property type="match status" value="1"/>
</dbReference>
<dbReference type="InterPro" id="IPR000673">
    <property type="entry name" value="Sig_transdc_resp-reg_Me-estase"/>
</dbReference>
<dbReference type="Pfam" id="PF00072">
    <property type="entry name" value="Response_reg"/>
    <property type="match status" value="2"/>
</dbReference>
<feature type="modified residue" description="4-aspartylphosphate" evidence="6">
    <location>
        <position position="1282"/>
    </location>
</feature>
<dbReference type="PRINTS" id="PR00996">
    <property type="entry name" value="CHERMTFRASE"/>
</dbReference>
<dbReference type="InterPro" id="IPR036097">
    <property type="entry name" value="HisK_dim/P_sf"/>
</dbReference>
<dbReference type="Gene3D" id="3.30.450.20">
    <property type="entry name" value="PAS domain"/>
    <property type="match status" value="1"/>
</dbReference>
<reference evidence="13 14" key="1">
    <citation type="journal article" date="2016" name="Microbes Environ.">
        <title>Phylogenetically diverse aerobic anoxygenic phototrophic bacteria isolated from epilithic biofilms in Tama river, Japan.</title>
        <authorList>
            <person name="Hirose S."/>
            <person name="Matsuura K."/>
            <person name="Haruta S."/>
        </authorList>
    </citation>
    <scope>NUCLEOTIDE SEQUENCE [LARGE SCALE GENOMIC DNA]</scope>
    <source>
        <strain evidence="13 14">S08</strain>
    </source>
</reference>
<feature type="active site" evidence="5">
    <location>
        <position position="54"/>
    </location>
</feature>
<dbReference type="InterPro" id="IPR003661">
    <property type="entry name" value="HisK_dim/P_dom"/>
</dbReference>
<dbReference type="CDD" id="cd00156">
    <property type="entry name" value="REC"/>
    <property type="match status" value="1"/>
</dbReference>
<dbReference type="PROSITE" id="PS50109">
    <property type="entry name" value="HIS_KIN"/>
    <property type="match status" value="1"/>
</dbReference>
<dbReference type="PRINTS" id="PR00038">
    <property type="entry name" value="HTHLUXR"/>
</dbReference>
<dbReference type="SUPFAM" id="SSF52172">
    <property type="entry name" value="CheY-like"/>
    <property type="match status" value="2"/>
</dbReference>
<dbReference type="Gene3D" id="3.30.565.10">
    <property type="entry name" value="Histidine kinase-like ATPase, C-terminal domain"/>
    <property type="match status" value="1"/>
</dbReference>
<dbReference type="Gene3D" id="3.40.50.150">
    <property type="entry name" value="Vaccinia Virus protein VP39"/>
    <property type="match status" value="1"/>
</dbReference>
<dbReference type="SUPFAM" id="SSF46894">
    <property type="entry name" value="C-terminal effector domain of the bipartite response regulators"/>
    <property type="match status" value="1"/>
</dbReference>
<sequence length="1431" mass="154122">MSDPLASRTPAHCVHVRDFNVVGIGASAGGLEACRALMDALPAATGMAFILVQHLDPTHQSMMVDLLAQHTAMPVLQATDGMRIERDHLYLIPPGTYLSVGDGTLHLLPPQARHGARLPFDFLLHSLATEFGPRAVGVILSGTGADGTLGAESVRAAGGMVIAQDPIEATFDGMPRAAIAAGVVDEILPVAEIPAALSRPRARSSLPKTSRNRLPDVIRLLAARTGHDFALHKPGTLRRRIERRMTMRAMDRTAVDRYLDILRRDAEELDALAKDLHIHVTSFFRDPKAFEALAETVLPDLVRDRQPDQPLRIWIAGCSTGEEVYSLAMLLLEQISAAGAHARLQVFASDIDADAIATAREGIYPASIADAVSPERLARFFTKEDRGYRVVPELRGMVVFAVQDILADPPFSRLDLVSCRNVLIYLGLEAQARIIGLFHFALRPGGVLMLGSAETVGSADDSFTPVAGSERIYRRVGRSRSNAVRAAVSTGDSARAPPRAGLAVATTRSSALAELCRQLVIDAFAPAAILVDRNNACVYSLGPTERYLRLPSGHPTHDLLALAPPTVRARLQTAIHKAIEAGARVSLPASRRLTGGERRRFTIEVQPVVHAGETYFLICFVEAAALPAASRRAAAGDAPRVDELEKELDTTRHELHGAIRRLEIAADDQRTVHDEALSINEEYQSANEELLTSKEELQSLNEELTALNSQLQETLERQRTTSDDLQNVLYSTDVATVFLDPDLHIRFFTPATEALFHVIAGDIGRPLADLRSLSSDETLLSDAGAVLKSAVVGDREIEVPGVGWYLRRILPYRTHGNRVAGVVITFTDVTDRRHVTSALEAAKHEAEQANITKSRFLAAASHDLRQPLQTLVLLQGLLAKTVQSGPGQELVSLLDPTLGAMSGMLNTLLDINQIETGTVASQVDNVVLDDILVRLQEEFTHHARAQGIAFRVVPCGLVVRTDARLLEQMLRNLLSNAFKYTRQGKVLVGCRRHAGSLRIEVRDTGIGIAPDALHSIFDEYHQVDNAARQRSRGLGLGLSIVRRLGLILGHAVEVSSRAGQGSVFSIEVARAAGPVVRPKATAAAPAGDVGRQHRQGVILLAEDDPEVRYVLSRALEGEGHRVIAAADGTSALALVASGGLRPDIILADYNLPGGMDGLQLAATLRQRLNHTIPLIILTGDISTETLREIALLGCDRLHKPAKLPELTATIQRLLEANPAHVMPAGTSADETPTVHVIDDDRRVRDAIKEVLEDAGMTVAEYGDGPAFLAAYRSGGLGCVLIDANLPGMVGLEVLARFRAAGHRLPGIVITGHGDVRMAVAAMKAGATDFVEKPVSREDLLASIGRALELARDARTRQAWRDRAAGLLATLTARQREVLDAVLAGQPSKNIATDLGISQRTVESHRAAIMQKTGATSLPALARLAQAAIAEP</sequence>
<keyword evidence="4" id="KW-0238">DNA-binding</keyword>
<dbReference type="SMART" id="SM00448">
    <property type="entry name" value="REC"/>
    <property type="match status" value="2"/>
</dbReference>
<dbReference type="Pfam" id="PF02518">
    <property type="entry name" value="HATPase_c"/>
    <property type="match status" value="1"/>
</dbReference>
<keyword evidence="7" id="KW-0175">Coiled coil</keyword>
<dbReference type="InterPro" id="IPR036388">
    <property type="entry name" value="WH-like_DNA-bd_sf"/>
</dbReference>
<dbReference type="SMART" id="SM00421">
    <property type="entry name" value="HTH_LUXR"/>
    <property type="match status" value="1"/>
</dbReference>
<dbReference type="InterPro" id="IPR036890">
    <property type="entry name" value="HATPase_C_sf"/>
</dbReference>
<feature type="domain" description="CheB-type methylesterase" evidence="11">
    <location>
        <begin position="4"/>
        <end position="197"/>
    </location>
</feature>
<protein>
    <recommendedName>
        <fullName evidence="2">histidine kinase</fullName>
        <ecNumber evidence="2">2.7.13.3</ecNumber>
    </recommendedName>
</protein>
<dbReference type="InterPro" id="IPR005467">
    <property type="entry name" value="His_kinase_dom"/>
</dbReference>
<feature type="domain" description="Response regulatory" evidence="10">
    <location>
        <begin position="1097"/>
        <end position="1214"/>
    </location>
</feature>
<dbReference type="CDD" id="cd00082">
    <property type="entry name" value="HisKA"/>
    <property type="match status" value="1"/>
</dbReference>
<evidence type="ECO:0000313" key="13">
    <source>
        <dbReference type="EMBL" id="BDG70466.1"/>
    </source>
</evidence>
<evidence type="ECO:0000256" key="5">
    <source>
        <dbReference type="PROSITE-ProRule" id="PRU00050"/>
    </source>
</evidence>
<dbReference type="Pfam" id="PF01739">
    <property type="entry name" value="CheR"/>
    <property type="match status" value="1"/>
</dbReference>
<accession>A0ABN6NW38</accession>
<dbReference type="InterPro" id="IPR016032">
    <property type="entry name" value="Sig_transdc_resp-reg_C-effctor"/>
</dbReference>
<dbReference type="InterPro" id="IPR050903">
    <property type="entry name" value="Bact_Chemotaxis_MeTrfase"/>
</dbReference>
<evidence type="ECO:0000259" key="10">
    <source>
        <dbReference type="PROSITE" id="PS50110"/>
    </source>
</evidence>
<evidence type="ECO:0000259" key="11">
    <source>
        <dbReference type="PROSITE" id="PS50122"/>
    </source>
</evidence>
<dbReference type="Pfam" id="PF00512">
    <property type="entry name" value="HisKA"/>
    <property type="match status" value="1"/>
</dbReference>
<comment type="catalytic activity">
    <reaction evidence="1">
        <text>ATP + protein L-histidine = ADP + protein N-phospho-L-histidine.</text>
        <dbReference type="EC" id="2.7.13.3"/>
    </reaction>
</comment>
<feature type="active site" evidence="5">
    <location>
        <position position="27"/>
    </location>
</feature>
<dbReference type="RefSeq" id="WP_244457796.1">
    <property type="nucleotide sequence ID" value="NZ_AP025637.1"/>
</dbReference>
<dbReference type="Pfam" id="PF13596">
    <property type="entry name" value="PAS_10"/>
    <property type="match status" value="1"/>
</dbReference>
<dbReference type="PROSITE" id="PS50122">
    <property type="entry name" value="CHEB"/>
    <property type="match status" value="1"/>
</dbReference>
<dbReference type="InterPro" id="IPR000780">
    <property type="entry name" value="CheR_MeTrfase"/>
</dbReference>
<dbReference type="SUPFAM" id="SSF47757">
    <property type="entry name" value="Chemotaxis receptor methyltransferase CheR, N-terminal domain"/>
    <property type="match status" value="1"/>
</dbReference>
<keyword evidence="3 5" id="KW-0145">Chemotaxis</keyword>
<evidence type="ECO:0000259" key="8">
    <source>
        <dbReference type="PROSITE" id="PS50043"/>
    </source>
</evidence>
<dbReference type="EC" id="2.7.13.3" evidence="2"/>
<dbReference type="PROSITE" id="PS50110">
    <property type="entry name" value="RESPONSE_REGULATORY"/>
    <property type="match status" value="2"/>
</dbReference>
<keyword evidence="14" id="KW-1185">Reference proteome</keyword>
<dbReference type="SMART" id="SM00387">
    <property type="entry name" value="HATPase_c"/>
    <property type="match status" value="1"/>
</dbReference>
<dbReference type="InterPro" id="IPR003594">
    <property type="entry name" value="HATPase_dom"/>
</dbReference>